<dbReference type="CDD" id="cd09272">
    <property type="entry name" value="RNase_HI_RT_Ty1"/>
    <property type="match status" value="1"/>
</dbReference>
<comment type="caution">
    <text evidence="1">The sequence shown here is derived from an EMBL/GenBank/DDBJ whole genome shotgun (WGS) entry which is preliminary data.</text>
</comment>
<dbReference type="Proteomes" id="UP001172457">
    <property type="component" value="Chromosome 6"/>
</dbReference>
<dbReference type="EMBL" id="JARYMX010000006">
    <property type="protein sequence ID" value="KAJ9544208.1"/>
    <property type="molecule type" value="Genomic_DNA"/>
</dbReference>
<keyword evidence="2" id="KW-1185">Reference proteome</keyword>
<name>A0AA38T4P1_9ASTR</name>
<dbReference type="AlphaFoldDB" id="A0AA38T4P1"/>
<organism evidence="1 2">
    <name type="scientific">Centaurea solstitialis</name>
    <name type="common">yellow star-thistle</name>
    <dbReference type="NCBI Taxonomy" id="347529"/>
    <lineage>
        <taxon>Eukaryota</taxon>
        <taxon>Viridiplantae</taxon>
        <taxon>Streptophyta</taxon>
        <taxon>Embryophyta</taxon>
        <taxon>Tracheophyta</taxon>
        <taxon>Spermatophyta</taxon>
        <taxon>Magnoliopsida</taxon>
        <taxon>eudicotyledons</taxon>
        <taxon>Gunneridae</taxon>
        <taxon>Pentapetalae</taxon>
        <taxon>asterids</taxon>
        <taxon>campanulids</taxon>
        <taxon>Asterales</taxon>
        <taxon>Asteraceae</taxon>
        <taxon>Carduoideae</taxon>
        <taxon>Cardueae</taxon>
        <taxon>Centaureinae</taxon>
        <taxon>Centaurea</taxon>
    </lineage>
</organism>
<proteinExistence type="predicted"/>
<sequence>MWGFSPTAEVVRENALHMWFATTSEGFHPKKPEARCDDYGGDDLRGCYNKSADIYCDNSGAVAQAKEPREHHKSRHVLRKFHLIREIIGRGDVRICKIPTEENVADPLTKPLARVKHE</sequence>
<accession>A0AA38T4P1</accession>
<reference evidence="1" key="1">
    <citation type="submission" date="2023-03" db="EMBL/GenBank/DDBJ databases">
        <title>Chromosome-scale reference genome and RAD-based genetic map of yellow starthistle (Centaurea solstitialis) reveal putative structural variation and QTLs associated with invader traits.</title>
        <authorList>
            <person name="Reatini B."/>
            <person name="Cang F.A."/>
            <person name="Jiang Q."/>
            <person name="Mckibben M.T.W."/>
            <person name="Barker M.S."/>
            <person name="Rieseberg L.H."/>
            <person name="Dlugosch K.M."/>
        </authorList>
    </citation>
    <scope>NUCLEOTIDE SEQUENCE</scope>
    <source>
        <strain evidence="1">CAN-66</strain>
        <tissue evidence="1">Leaf</tissue>
    </source>
</reference>
<evidence type="ECO:0000313" key="1">
    <source>
        <dbReference type="EMBL" id="KAJ9544208.1"/>
    </source>
</evidence>
<gene>
    <name evidence="1" type="ORF">OSB04_023915</name>
</gene>
<protein>
    <submittedName>
        <fullName evidence="1">Uncharacterized protein</fullName>
    </submittedName>
</protein>
<evidence type="ECO:0000313" key="2">
    <source>
        <dbReference type="Proteomes" id="UP001172457"/>
    </source>
</evidence>